<feature type="signal peptide" evidence="1">
    <location>
        <begin position="1"/>
        <end position="25"/>
    </location>
</feature>
<keyword evidence="1" id="KW-0732">Signal</keyword>
<evidence type="ECO:0008006" key="4">
    <source>
        <dbReference type="Google" id="ProtNLM"/>
    </source>
</evidence>
<dbReference type="RefSeq" id="WP_091987013.1">
    <property type="nucleotide sequence ID" value="NZ_FOLO01000031.1"/>
</dbReference>
<keyword evidence="3" id="KW-1185">Reference proteome</keyword>
<gene>
    <name evidence="2" type="ORF">SAMN02745724_03408</name>
</gene>
<protein>
    <recommendedName>
        <fullName evidence="4">Auto-transporter adhesin head GIN domain-containing protein</fullName>
    </recommendedName>
</protein>
<proteinExistence type="predicted"/>
<dbReference type="EMBL" id="FOLO01000031">
    <property type="protein sequence ID" value="SFD07958.1"/>
    <property type="molecule type" value="Genomic_DNA"/>
</dbReference>
<evidence type="ECO:0000256" key="1">
    <source>
        <dbReference type="SAM" id="SignalP"/>
    </source>
</evidence>
<evidence type="ECO:0000313" key="3">
    <source>
        <dbReference type="Proteomes" id="UP000198862"/>
    </source>
</evidence>
<accession>A0A1I1PJT1</accession>
<feature type="chain" id="PRO_5011658235" description="Auto-transporter adhesin head GIN domain-containing protein" evidence="1">
    <location>
        <begin position="26"/>
        <end position="344"/>
    </location>
</feature>
<dbReference type="AlphaFoldDB" id="A0A1I1PJT1"/>
<name>A0A1I1PJT1_9GAMM</name>
<sequence>MNTSNIVLVCALVSGLLCHSDLAKAEDTRTFPPPFGADSLAEEPIKPTHKKYKKVKHLKINCSRKSTALKNTLKRKAWSAEKVKLVISGECQGPLLIDRHGIEITNDADRSGSIKVTDNNIANSAIVIKSASVNLSNFNIDVPVGMIAVTVKANSTANFDHITTNAKSDSETAFSQFVITDNSSSYFANLSGNQLMIAGGSFSDFTVGNDQLTINITDTSTARSSAENQFDSVQVSGNGYFLADNRTHIDLLMIWSKAAVEINQESAVGHLMMGGQTLFAAYKNSTIIGPYNIWGNVVFELEHSSADNWKAIDKPHSIISGNNATVNGIHYPQWSWSGQDHSGL</sequence>
<reference evidence="2 3" key="1">
    <citation type="submission" date="2016-10" db="EMBL/GenBank/DDBJ databases">
        <authorList>
            <person name="de Groot N.N."/>
        </authorList>
    </citation>
    <scope>NUCLEOTIDE SEQUENCE [LARGE SCALE GENOMIC DNA]</scope>
    <source>
        <strain evidence="2 3">DSM 6059</strain>
    </source>
</reference>
<evidence type="ECO:0000313" key="2">
    <source>
        <dbReference type="EMBL" id="SFD07958.1"/>
    </source>
</evidence>
<organism evidence="2 3">
    <name type="scientific">Pseudoalteromonas denitrificans DSM 6059</name>
    <dbReference type="NCBI Taxonomy" id="1123010"/>
    <lineage>
        <taxon>Bacteria</taxon>
        <taxon>Pseudomonadati</taxon>
        <taxon>Pseudomonadota</taxon>
        <taxon>Gammaproteobacteria</taxon>
        <taxon>Alteromonadales</taxon>
        <taxon>Pseudoalteromonadaceae</taxon>
        <taxon>Pseudoalteromonas</taxon>
    </lineage>
</organism>
<dbReference type="OrthoDB" id="6284560at2"/>
<dbReference type="Proteomes" id="UP000198862">
    <property type="component" value="Unassembled WGS sequence"/>
</dbReference>